<keyword evidence="1" id="KW-0812">Transmembrane</keyword>
<reference evidence="2 3" key="1">
    <citation type="journal article" date="2019" name="Int. J. Syst. Evol. Microbiol.">
        <title>The Global Catalogue of Microorganisms (GCM) 10K type strain sequencing project: providing services to taxonomists for standard genome sequencing and annotation.</title>
        <authorList>
            <consortium name="The Broad Institute Genomics Platform"/>
            <consortium name="The Broad Institute Genome Sequencing Center for Infectious Disease"/>
            <person name="Wu L."/>
            <person name="Ma J."/>
        </authorList>
    </citation>
    <scope>NUCLEOTIDE SEQUENCE [LARGE SCALE GENOMIC DNA]</scope>
    <source>
        <strain evidence="2 3">JCM 14307</strain>
    </source>
</reference>
<feature type="transmembrane region" description="Helical" evidence="1">
    <location>
        <begin position="69"/>
        <end position="88"/>
    </location>
</feature>
<feature type="transmembrane region" description="Helical" evidence="1">
    <location>
        <begin position="94"/>
        <end position="116"/>
    </location>
</feature>
<evidence type="ECO:0000313" key="2">
    <source>
        <dbReference type="EMBL" id="GAA1691887.1"/>
    </source>
</evidence>
<evidence type="ECO:0000256" key="1">
    <source>
        <dbReference type="SAM" id="Phobius"/>
    </source>
</evidence>
<feature type="transmembrane region" description="Helical" evidence="1">
    <location>
        <begin position="44"/>
        <end position="62"/>
    </location>
</feature>
<dbReference type="EMBL" id="BAAANF010000015">
    <property type="protein sequence ID" value="GAA1691887.1"/>
    <property type="molecule type" value="Genomic_DNA"/>
</dbReference>
<feature type="transmembrane region" description="Helical" evidence="1">
    <location>
        <begin position="137"/>
        <end position="156"/>
    </location>
</feature>
<keyword evidence="1" id="KW-1133">Transmembrane helix</keyword>
<sequence length="157" mass="16562">MTVLRRIYRYFGSDGGSIPYGVLNVMLAIIGIVFAVLADGPVSVRAGYAVELLWLLGLFAVVRRVRPRLLLTSGIGWLAAMVISTTAVPSERGVPVGLAVGAGIAVVVSLSTRSGVSLEWAPNKVYDRDDGPKPRMETAVLLVTAVFGVVGIVLLVV</sequence>
<keyword evidence="3" id="KW-1185">Reference proteome</keyword>
<gene>
    <name evidence="2" type="ORF">GCM10009745_41580</name>
</gene>
<keyword evidence="1" id="KW-0472">Membrane</keyword>
<dbReference type="Proteomes" id="UP001500280">
    <property type="component" value="Unassembled WGS sequence"/>
</dbReference>
<feature type="transmembrane region" description="Helical" evidence="1">
    <location>
        <begin position="20"/>
        <end position="38"/>
    </location>
</feature>
<protein>
    <submittedName>
        <fullName evidence="2">Uncharacterized protein</fullName>
    </submittedName>
</protein>
<organism evidence="2 3">
    <name type="scientific">Kribbella yunnanensis</name>
    <dbReference type="NCBI Taxonomy" id="190194"/>
    <lineage>
        <taxon>Bacteria</taxon>
        <taxon>Bacillati</taxon>
        <taxon>Actinomycetota</taxon>
        <taxon>Actinomycetes</taxon>
        <taxon>Propionibacteriales</taxon>
        <taxon>Kribbellaceae</taxon>
        <taxon>Kribbella</taxon>
    </lineage>
</organism>
<name>A0ABN2HQR5_9ACTN</name>
<proteinExistence type="predicted"/>
<evidence type="ECO:0000313" key="3">
    <source>
        <dbReference type="Proteomes" id="UP001500280"/>
    </source>
</evidence>
<comment type="caution">
    <text evidence="2">The sequence shown here is derived from an EMBL/GenBank/DDBJ whole genome shotgun (WGS) entry which is preliminary data.</text>
</comment>
<accession>A0ABN2HQR5</accession>